<sequence>MQFLADVLAKIVNFFFGCHHERLTRMFTLKQETYKVCLDCGSHIYYSLETLRPLSPRELRRMRAAHAGEVRVMLASPGSPSMLSSSENHAA</sequence>
<protein>
    <submittedName>
        <fullName evidence="1">Uncharacterized protein</fullName>
    </submittedName>
</protein>
<proteinExistence type="predicted"/>
<organism evidence="1">
    <name type="scientific">Acidobacterium capsulatum</name>
    <dbReference type="NCBI Taxonomy" id="33075"/>
    <lineage>
        <taxon>Bacteria</taxon>
        <taxon>Pseudomonadati</taxon>
        <taxon>Acidobacteriota</taxon>
        <taxon>Terriglobia</taxon>
        <taxon>Terriglobales</taxon>
        <taxon>Acidobacteriaceae</taxon>
        <taxon>Acidobacterium</taxon>
    </lineage>
</organism>
<dbReference type="AlphaFoldDB" id="A0A7V5CSB3"/>
<dbReference type="EMBL" id="DTKL01000016">
    <property type="protein sequence ID" value="HGY93601.1"/>
    <property type="molecule type" value="Genomic_DNA"/>
</dbReference>
<name>A0A7V5CSB3_9BACT</name>
<evidence type="ECO:0000313" key="1">
    <source>
        <dbReference type="EMBL" id="HGY93601.1"/>
    </source>
</evidence>
<accession>A0A7V5CSB3</accession>
<gene>
    <name evidence="1" type="ORF">ENW50_02765</name>
</gene>
<comment type="caution">
    <text evidence="1">The sequence shown here is derived from an EMBL/GenBank/DDBJ whole genome shotgun (WGS) entry which is preliminary data.</text>
</comment>
<reference evidence="1" key="1">
    <citation type="journal article" date="2020" name="mSystems">
        <title>Genome- and Community-Level Interaction Insights into Carbon Utilization and Element Cycling Functions of Hydrothermarchaeota in Hydrothermal Sediment.</title>
        <authorList>
            <person name="Zhou Z."/>
            <person name="Liu Y."/>
            <person name="Xu W."/>
            <person name="Pan J."/>
            <person name="Luo Z.H."/>
            <person name="Li M."/>
        </authorList>
    </citation>
    <scope>NUCLEOTIDE SEQUENCE [LARGE SCALE GENOMIC DNA]</scope>
    <source>
        <strain evidence="1">SpSt-855</strain>
    </source>
</reference>